<name>A0A803Y594_MELGA</name>
<keyword evidence="14" id="KW-1185">Reference proteome</keyword>
<evidence type="ECO:0000256" key="6">
    <source>
        <dbReference type="ARBA" id="ARBA00022525"/>
    </source>
</evidence>
<dbReference type="GO" id="GO:0070062">
    <property type="term" value="C:extracellular exosome"/>
    <property type="evidence" value="ECO:0007669"/>
    <property type="project" value="TreeGrafter"/>
</dbReference>
<accession>A0A803Y594</accession>
<comment type="subcellular location">
    <subcellularLocation>
        <location evidence="2">Cytoplasm</location>
    </subcellularLocation>
    <subcellularLocation>
        <location evidence="3">Golgi apparatus</location>
    </subcellularLocation>
    <subcellularLocation>
        <location evidence="1">Membrane</location>
    </subcellularLocation>
    <subcellularLocation>
        <location evidence="4">Secreted</location>
    </subcellularLocation>
</comment>
<evidence type="ECO:0000256" key="9">
    <source>
        <dbReference type="ARBA" id="ARBA00022737"/>
    </source>
</evidence>
<evidence type="ECO:0000259" key="12">
    <source>
        <dbReference type="Pfam" id="PF25434"/>
    </source>
</evidence>
<dbReference type="Ensembl" id="ENSMGAT00000026869.1">
    <property type="protein sequence ID" value="ENSMGAP00000026941.1"/>
    <property type="gene ID" value="ENSMGAG00000021792.1"/>
</dbReference>
<organism evidence="13 14">
    <name type="scientific">Meleagris gallopavo</name>
    <name type="common">Wild turkey</name>
    <dbReference type="NCBI Taxonomy" id="9103"/>
    <lineage>
        <taxon>Eukaryota</taxon>
        <taxon>Metazoa</taxon>
        <taxon>Chordata</taxon>
        <taxon>Craniata</taxon>
        <taxon>Vertebrata</taxon>
        <taxon>Euteleostomi</taxon>
        <taxon>Archelosauria</taxon>
        <taxon>Archosauria</taxon>
        <taxon>Dinosauria</taxon>
        <taxon>Saurischia</taxon>
        <taxon>Theropoda</taxon>
        <taxon>Coelurosauria</taxon>
        <taxon>Aves</taxon>
        <taxon>Neognathae</taxon>
        <taxon>Galloanserae</taxon>
        <taxon>Galliformes</taxon>
        <taxon>Phasianidae</taxon>
        <taxon>Meleagridinae</taxon>
        <taxon>Meleagris</taxon>
    </lineage>
</organism>
<evidence type="ECO:0000256" key="1">
    <source>
        <dbReference type="ARBA" id="ARBA00004370"/>
    </source>
</evidence>
<sequence length="159" mass="18406">MLCCESQINSFVEADFLSFQNGIILSSTVVFALDWSSGECFFAPHYHRKNQSVAYATGTLDTGLYYDEYLRQVIDVLETDKHFREKLQTADIEEIKSGKLSRELDLVSHHVRTRLDELKRQEVARLRMLIKAKMDSVQGKNTKSKKVNWAPVQYKLDKI</sequence>
<keyword evidence="9" id="KW-0677">Repeat</keyword>
<dbReference type="InterPro" id="IPR040250">
    <property type="entry name" value="Nucleobindin"/>
</dbReference>
<dbReference type="Proteomes" id="UP000001645">
    <property type="component" value="Chromosome 5"/>
</dbReference>
<dbReference type="PANTHER" id="PTHR19237">
    <property type="entry name" value="NUCLEOBINDIN"/>
    <property type="match status" value="1"/>
</dbReference>
<evidence type="ECO:0000256" key="11">
    <source>
        <dbReference type="ARBA" id="ARBA00023136"/>
    </source>
</evidence>
<dbReference type="GO" id="GO:0016020">
    <property type="term" value="C:membrane"/>
    <property type="evidence" value="ECO:0007669"/>
    <property type="project" value="UniProtKB-SubCell"/>
</dbReference>
<proteinExistence type="predicted"/>
<dbReference type="GO" id="GO:0005793">
    <property type="term" value="C:endoplasmic reticulum-Golgi intermediate compartment"/>
    <property type="evidence" value="ECO:0007669"/>
    <property type="project" value="TreeGrafter"/>
</dbReference>
<evidence type="ECO:0000256" key="10">
    <source>
        <dbReference type="ARBA" id="ARBA00023034"/>
    </source>
</evidence>
<dbReference type="InterPro" id="IPR057576">
    <property type="entry name" value="NUCB1_N"/>
</dbReference>
<dbReference type="AlphaFoldDB" id="A0A803Y594"/>
<keyword evidence="11" id="KW-0472">Membrane</keyword>
<dbReference type="GO" id="GO:0005794">
    <property type="term" value="C:Golgi apparatus"/>
    <property type="evidence" value="ECO:0007669"/>
    <property type="project" value="UniProtKB-SubCell"/>
</dbReference>
<protein>
    <recommendedName>
        <fullName evidence="12">NUCB1-like N-terminal domain-containing protein</fullName>
    </recommendedName>
</protein>
<evidence type="ECO:0000256" key="2">
    <source>
        <dbReference type="ARBA" id="ARBA00004496"/>
    </source>
</evidence>
<evidence type="ECO:0000256" key="4">
    <source>
        <dbReference type="ARBA" id="ARBA00004613"/>
    </source>
</evidence>
<evidence type="ECO:0000256" key="7">
    <source>
        <dbReference type="ARBA" id="ARBA00022553"/>
    </source>
</evidence>
<evidence type="ECO:0000313" key="13">
    <source>
        <dbReference type="Ensembl" id="ENSMGAP00000026941.1"/>
    </source>
</evidence>
<reference evidence="13" key="3">
    <citation type="submission" date="2025-09" db="UniProtKB">
        <authorList>
            <consortium name="Ensembl"/>
        </authorList>
    </citation>
    <scope>IDENTIFICATION</scope>
</reference>
<keyword evidence="7" id="KW-0597">Phosphoprotein</keyword>
<evidence type="ECO:0000313" key="14">
    <source>
        <dbReference type="Proteomes" id="UP000001645"/>
    </source>
</evidence>
<keyword evidence="5" id="KW-0963">Cytoplasm</keyword>
<evidence type="ECO:0000256" key="8">
    <source>
        <dbReference type="ARBA" id="ARBA00022729"/>
    </source>
</evidence>
<dbReference type="GO" id="GO:0005509">
    <property type="term" value="F:calcium ion binding"/>
    <property type="evidence" value="ECO:0007669"/>
    <property type="project" value="TreeGrafter"/>
</dbReference>
<feature type="domain" description="NUCB1-like N-terminal" evidence="12">
    <location>
        <begin position="49"/>
        <end position="147"/>
    </location>
</feature>
<dbReference type="PANTHER" id="PTHR19237:SF22">
    <property type="entry name" value="NUCLEOBINDIN-2"/>
    <property type="match status" value="1"/>
</dbReference>
<dbReference type="GeneTree" id="ENSGT00390000001927"/>
<keyword evidence="10" id="KW-0333">Golgi apparatus</keyword>
<reference evidence="13" key="2">
    <citation type="submission" date="2025-08" db="UniProtKB">
        <authorList>
            <consortium name="Ensembl"/>
        </authorList>
    </citation>
    <scope>IDENTIFICATION</scope>
</reference>
<evidence type="ECO:0000256" key="5">
    <source>
        <dbReference type="ARBA" id="ARBA00022490"/>
    </source>
</evidence>
<keyword evidence="6" id="KW-0964">Secreted</keyword>
<evidence type="ECO:0000256" key="3">
    <source>
        <dbReference type="ARBA" id="ARBA00004555"/>
    </source>
</evidence>
<reference evidence="13 14" key="1">
    <citation type="journal article" date="2010" name="PLoS Biol.">
        <title>Multi-platform next-generation sequencing of the domestic turkey (Meleagris gallopavo): genome assembly and analysis.</title>
        <authorList>
            <person name="Dalloul R.A."/>
            <person name="Long J.A."/>
            <person name="Zimin A.V."/>
            <person name="Aslam L."/>
            <person name="Beal K."/>
            <person name="Blomberg L.A."/>
            <person name="Bouffard P."/>
            <person name="Burt D.W."/>
            <person name="Crasta O."/>
            <person name="Crooijmans R.P."/>
            <person name="Cooper K."/>
            <person name="Coulombe R.A."/>
            <person name="De S."/>
            <person name="Delany M.E."/>
            <person name="Dodgson J.B."/>
            <person name="Dong J.J."/>
            <person name="Evans C."/>
            <person name="Frederickson K.M."/>
            <person name="Flicek P."/>
            <person name="Florea L."/>
            <person name="Folkerts O."/>
            <person name="Groenen M.A."/>
            <person name="Harkins T.T."/>
            <person name="Herrero J."/>
            <person name="Hoffmann S."/>
            <person name="Megens H.J."/>
            <person name="Jiang A."/>
            <person name="de Jong P."/>
            <person name="Kaiser P."/>
            <person name="Kim H."/>
            <person name="Kim K.W."/>
            <person name="Kim S."/>
            <person name="Langenberger D."/>
            <person name="Lee M.K."/>
            <person name="Lee T."/>
            <person name="Mane S."/>
            <person name="Marcais G."/>
            <person name="Marz M."/>
            <person name="McElroy A.P."/>
            <person name="Modise T."/>
            <person name="Nefedov M."/>
            <person name="Notredame C."/>
            <person name="Paton I.R."/>
            <person name="Payne W.S."/>
            <person name="Pertea G."/>
            <person name="Prickett D."/>
            <person name="Puiu D."/>
            <person name="Qioa D."/>
            <person name="Raineri E."/>
            <person name="Ruffier M."/>
            <person name="Salzberg S.L."/>
            <person name="Schatz M.C."/>
            <person name="Scheuring C."/>
            <person name="Schmidt C.J."/>
            <person name="Schroeder S."/>
            <person name="Searle S.M."/>
            <person name="Smith E.J."/>
            <person name="Smith J."/>
            <person name="Sonstegard T.S."/>
            <person name="Stadler P.F."/>
            <person name="Tafer H."/>
            <person name="Tu Z.J."/>
            <person name="Van Tassell C.P."/>
            <person name="Vilella A.J."/>
            <person name="Williams K.P."/>
            <person name="Yorke J.A."/>
            <person name="Zhang L."/>
            <person name="Zhang H.B."/>
            <person name="Zhang X."/>
            <person name="Zhang Y."/>
            <person name="Reed K.M."/>
        </authorList>
    </citation>
    <scope>NUCLEOTIDE SEQUENCE [LARGE SCALE GENOMIC DNA]</scope>
</reference>
<dbReference type="Pfam" id="PF25434">
    <property type="entry name" value="NUCB1_N"/>
    <property type="match status" value="1"/>
</dbReference>
<keyword evidence="8" id="KW-0732">Signal</keyword>
<dbReference type="InParanoid" id="A0A803Y594"/>